<keyword evidence="5 13" id="KW-0963">Cytoplasm</keyword>
<accession>A0A6B3LD93</accession>
<comment type="similarity">
    <text evidence="2 13">Belongs to the SUA5 family.</text>
</comment>
<dbReference type="PIRSF" id="PIRSF004930">
    <property type="entry name" value="Tln_factor_SUA5"/>
    <property type="match status" value="1"/>
</dbReference>
<dbReference type="InterPro" id="IPR038385">
    <property type="entry name" value="Sua5/YwlC_C"/>
</dbReference>
<dbReference type="EC" id="2.7.7.87" evidence="3 13"/>
<feature type="binding site" evidence="14">
    <location>
        <position position="206"/>
    </location>
    <ligand>
        <name>ATP</name>
        <dbReference type="ChEBI" id="CHEBI:30616"/>
    </ligand>
</feature>
<protein>
    <recommendedName>
        <fullName evidence="4 13">Threonylcarbamoyl-AMP synthase</fullName>
        <shortName evidence="13">TC-AMP synthase</shortName>
        <ecNumber evidence="3 13">2.7.7.87</ecNumber>
    </recommendedName>
    <alternativeName>
        <fullName evidence="11 13">L-threonylcarbamoyladenylate synthase</fullName>
    </alternativeName>
</protein>
<dbReference type="GO" id="GO:0005524">
    <property type="term" value="F:ATP binding"/>
    <property type="evidence" value="ECO:0007669"/>
    <property type="project" value="UniProtKB-UniRule"/>
</dbReference>
<comment type="function">
    <text evidence="13">Required for the formation of a threonylcarbamoyl group on adenosine at position 37 (t(6)A37) in tRNAs that read codons beginning with adenine.</text>
</comment>
<sequence>MHTETIYADSTGDLRAVGEKAADVLRSGQPVALPAETVYGLAADALNPEAVARVFEAKGRPAHDPLIVHIANRDQLRQVADVPEEIEDVLKQLRQEFWPGALTIVLPKTDAVPDSVTSGLPTVAVRMPADPVFRAVLKAFGGPLAAPSANRFGRISPTSAAAVEEELGGRIPLIIDGGASKEGVESTIIKIEHVPNATKPNFHILRPGPVTIEMLKPIGRCKLPGKNRSAEQIKVEAPGQLDAHYAPRTPLRLIEDPADFTPEEGKRYALLTLDGGKKSKMMDAADWEVIEILSPGAGKLPEAAVRFYHLLRKLDGMDVDEIIAEAVPTHGLGIALMDRMRRAAVGSGSAEG</sequence>
<dbReference type="GO" id="GO:0061710">
    <property type="term" value="F:L-threonylcarbamoyladenylate synthase"/>
    <property type="evidence" value="ECO:0007669"/>
    <property type="project" value="UniProtKB-EC"/>
</dbReference>
<evidence type="ECO:0000313" key="16">
    <source>
        <dbReference type="Proteomes" id="UP000475117"/>
    </source>
</evidence>
<feature type="binding site" evidence="14">
    <location>
        <position position="126"/>
    </location>
    <ligand>
        <name>L-threonine</name>
        <dbReference type="ChEBI" id="CHEBI:57926"/>
    </ligand>
</feature>
<dbReference type="InterPro" id="IPR010923">
    <property type="entry name" value="T(6)A37_SUA5"/>
</dbReference>
<keyword evidence="9 13" id="KW-0547">Nucleotide-binding</keyword>
<dbReference type="Pfam" id="PF03481">
    <property type="entry name" value="Sua5_C"/>
    <property type="match status" value="1"/>
</dbReference>
<evidence type="ECO:0000256" key="6">
    <source>
        <dbReference type="ARBA" id="ARBA00022679"/>
    </source>
</evidence>
<keyword evidence="10 13" id="KW-0067">ATP-binding</keyword>
<keyword evidence="7 13" id="KW-0819">tRNA processing</keyword>
<comment type="subcellular location">
    <subcellularLocation>
        <location evidence="1 13">Cytoplasm</location>
    </subcellularLocation>
</comment>
<evidence type="ECO:0000313" key="15">
    <source>
        <dbReference type="EMBL" id="QQL45062.1"/>
    </source>
</evidence>
<dbReference type="InterPro" id="IPR005145">
    <property type="entry name" value="Sua5_C"/>
</dbReference>
<dbReference type="InterPro" id="IPR050156">
    <property type="entry name" value="TC-AMP_synthase_SUA5"/>
</dbReference>
<dbReference type="Gene3D" id="3.40.50.11030">
    <property type="entry name" value="Threonylcarbamoyl-AMP synthase, C-terminal domain"/>
    <property type="match status" value="1"/>
</dbReference>
<dbReference type="GO" id="GO:0005737">
    <property type="term" value="C:cytoplasm"/>
    <property type="evidence" value="ECO:0007669"/>
    <property type="project" value="UniProtKB-SubCell"/>
</dbReference>
<feature type="binding site" evidence="14">
    <location>
        <position position="156"/>
    </location>
    <ligand>
        <name>ATP</name>
        <dbReference type="ChEBI" id="CHEBI:30616"/>
    </ligand>
</feature>
<dbReference type="Gene3D" id="3.90.870.10">
    <property type="entry name" value="DHBP synthase"/>
    <property type="match status" value="1"/>
</dbReference>
<dbReference type="EMBL" id="CP066776">
    <property type="protein sequence ID" value="QQL45062.1"/>
    <property type="molecule type" value="Genomic_DNA"/>
</dbReference>
<evidence type="ECO:0000256" key="5">
    <source>
        <dbReference type="ARBA" id="ARBA00022490"/>
    </source>
</evidence>
<evidence type="ECO:0000256" key="3">
    <source>
        <dbReference type="ARBA" id="ARBA00012584"/>
    </source>
</evidence>
<dbReference type="SUPFAM" id="SSF55821">
    <property type="entry name" value="YrdC/RibB"/>
    <property type="match status" value="1"/>
</dbReference>
<evidence type="ECO:0000256" key="12">
    <source>
        <dbReference type="ARBA" id="ARBA00048366"/>
    </source>
</evidence>
<keyword evidence="6 13" id="KW-0808">Transferase</keyword>
<dbReference type="RefSeq" id="WP_164364872.1">
    <property type="nucleotide sequence ID" value="NZ_CP066776.1"/>
</dbReference>
<dbReference type="GO" id="GO:0008033">
    <property type="term" value="P:tRNA processing"/>
    <property type="evidence" value="ECO:0007669"/>
    <property type="project" value="UniProtKB-KW"/>
</dbReference>
<dbReference type="GO" id="GO:0000049">
    <property type="term" value="F:tRNA binding"/>
    <property type="evidence" value="ECO:0007669"/>
    <property type="project" value="TreeGrafter"/>
</dbReference>
<dbReference type="GO" id="GO:0006450">
    <property type="term" value="P:regulation of translational fidelity"/>
    <property type="evidence" value="ECO:0007669"/>
    <property type="project" value="TreeGrafter"/>
</dbReference>
<dbReference type="Pfam" id="PF01300">
    <property type="entry name" value="Sua5_yciO_yrdC"/>
    <property type="match status" value="1"/>
</dbReference>
<dbReference type="PANTHER" id="PTHR17490:SF16">
    <property type="entry name" value="THREONYLCARBAMOYL-AMP SYNTHASE"/>
    <property type="match status" value="1"/>
</dbReference>
<feature type="binding site" evidence="14">
    <location>
        <position position="245"/>
    </location>
    <ligand>
        <name>ATP</name>
        <dbReference type="ChEBI" id="CHEBI:30616"/>
    </ligand>
</feature>
<name>A0A6B3LD93_9BACT</name>
<evidence type="ECO:0000256" key="13">
    <source>
        <dbReference type="PIRNR" id="PIRNR004930"/>
    </source>
</evidence>
<proteinExistence type="inferred from homology"/>
<dbReference type="InterPro" id="IPR017945">
    <property type="entry name" value="DHBP_synth_RibB-like_a/b_dom"/>
</dbReference>
<reference evidence="15 16" key="1">
    <citation type="submission" date="2020-12" db="EMBL/GenBank/DDBJ databases">
        <title>Sulforoseuscoccus oceanibium gen. nov., sp. nov., a representative of the phylum Verrucomicrobia with special cytoplasmic membrane, and proposal of Sulforoseuscoccusaceae fam. nov.</title>
        <authorList>
            <person name="Xi F."/>
        </authorList>
    </citation>
    <scope>NUCLEOTIDE SEQUENCE [LARGE SCALE GENOMIC DNA]</scope>
    <source>
        <strain evidence="15 16">T37</strain>
    </source>
</reference>
<organism evidence="15 16">
    <name type="scientific">Sulfuriroseicoccus oceanibius</name>
    <dbReference type="NCBI Taxonomy" id="2707525"/>
    <lineage>
        <taxon>Bacteria</taxon>
        <taxon>Pseudomonadati</taxon>
        <taxon>Verrucomicrobiota</taxon>
        <taxon>Verrucomicrobiia</taxon>
        <taxon>Verrucomicrobiales</taxon>
        <taxon>Verrucomicrobiaceae</taxon>
        <taxon>Sulfuriroseicoccus</taxon>
    </lineage>
</organism>
<comment type="catalytic activity">
    <reaction evidence="12 13">
        <text>L-threonine + hydrogencarbonate + ATP = L-threonylcarbamoyladenylate + diphosphate + H2O</text>
        <dbReference type="Rhea" id="RHEA:36407"/>
        <dbReference type="ChEBI" id="CHEBI:15377"/>
        <dbReference type="ChEBI" id="CHEBI:17544"/>
        <dbReference type="ChEBI" id="CHEBI:30616"/>
        <dbReference type="ChEBI" id="CHEBI:33019"/>
        <dbReference type="ChEBI" id="CHEBI:57926"/>
        <dbReference type="ChEBI" id="CHEBI:73682"/>
        <dbReference type="EC" id="2.7.7.87"/>
    </reaction>
</comment>
<dbReference type="Proteomes" id="UP000475117">
    <property type="component" value="Chromosome"/>
</dbReference>
<dbReference type="NCBIfam" id="TIGR00057">
    <property type="entry name" value="L-threonylcarbamoyladenylate synthase"/>
    <property type="match status" value="1"/>
</dbReference>
<evidence type="ECO:0000256" key="10">
    <source>
        <dbReference type="ARBA" id="ARBA00022840"/>
    </source>
</evidence>
<feature type="binding site" evidence="14">
    <location>
        <position position="186"/>
    </location>
    <ligand>
        <name>L-threonine</name>
        <dbReference type="ChEBI" id="CHEBI:57926"/>
    </ligand>
</feature>
<feature type="binding site" evidence="14">
    <location>
        <position position="69"/>
    </location>
    <ligand>
        <name>L-threonine</name>
        <dbReference type="ChEBI" id="CHEBI:57926"/>
    </ligand>
</feature>
<evidence type="ECO:0000256" key="4">
    <source>
        <dbReference type="ARBA" id="ARBA00015492"/>
    </source>
</evidence>
<keyword evidence="8 13" id="KW-0548">Nucleotidyltransferase</keyword>
<evidence type="ECO:0000256" key="11">
    <source>
        <dbReference type="ARBA" id="ARBA00029774"/>
    </source>
</evidence>
<evidence type="ECO:0000256" key="8">
    <source>
        <dbReference type="ARBA" id="ARBA00022695"/>
    </source>
</evidence>
<evidence type="ECO:0000256" key="2">
    <source>
        <dbReference type="ARBA" id="ARBA00007663"/>
    </source>
</evidence>
<dbReference type="KEGG" id="soa:G3M56_000295"/>
<gene>
    <name evidence="15" type="ORF">G3M56_000295</name>
</gene>
<dbReference type="GO" id="GO:0003725">
    <property type="term" value="F:double-stranded RNA binding"/>
    <property type="evidence" value="ECO:0007669"/>
    <property type="project" value="UniProtKB-UniRule"/>
</dbReference>
<feature type="binding site" evidence="14">
    <location>
        <position position="60"/>
    </location>
    <ligand>
        <name>ATP</name>
        <dbReference type="ChEBI" id="CHEBI:30616"/>
    </ligand>
</feature>
<dbReference type="FunFam" id="3.90.870.10:FF:000009">
    <property type="entry name" value="Threonylcarbamoyl-AMP synthase, putative"/>
    <property type="match status" value="1"/>
</dbReference>
<evidence type="ECO:0000256" key="7">
    <source>
        <dbReference type="ARBA" id="ARBA00022694"/>
    </source>
</evidence>
<feature type="binding site" evidence="14">
    <location>
        <position position="146"/>
    </location>
    <ligand>
        <name>L-threonine</name>
        <dbReference type="ChEBI" id="CHEBI:57926"/>
    </ligand>
</feature>
<dbReference type="AlphaFoldDB" id="A0A6B3LD93"/>
<feature type="binding site" evidence="14">
    <location>
        <position position="122"/>
    </location>
    <ligand>
        <name>L-threonine</name>
        <dbReference type="ChEBI" id="CHEBI:57926"/>
    </ligand>
</feature>
<dbReference type="InterPro" id="IPR006070">
    <property type="entry name" value="Sua5-like_dom"/>
</dbReference>
<dbReference type="PANTHER" id="PTHR17490">
    <property type="entry name" value="SUA5"/>
    <property type="match status" value="1"/>
</dbReference>
<evidence type="ECO:0000256" key="9">
    <source>
        <dbReference type="ARBA" id="ARBA00022741"/>
    </source>
</evidence>
<keyword evidence="16" id="KW-1185">Reference proteome</keyword>
<dbReference type="PROSITE" id="PS51163">
    <property type="entry name" value="YRDC"/>
    <property type="match status" value="1"/>
</dbReference>
<evidence type="ECO:0000256" key="14">
    <source>
        <dbReference type="PIRSR" id="PIRSR004930-1"/>
    </source>
</evidence>
<evidence type="ECO:0000256" key="1">
    <source>
        <dbReference type="ARBA" id="ARBA00004496"/>
    </source>
</evidence>
<feature type="binding site" evidence="14">
    <location>
        <position position="148"/>
    </location>
    <ligand>
        <name>ATP</name>
        <dbReference type="ChEBI" id="CHEBI:30616"/>
    </ligand>
</feature>
<feature type="binding site" evidence="14">
    <location>
        <position position="37"/>
    </location>
    <ligand>
        <name>L-threonine</name>
        <dbReference type="ChEBI" id="CHEBI:57926"/>
    </ligand>
</feature>